<name>A0A9N8EHS5_9STRA</name>
<organism evidence="2 3">
    <name type="scientific">Seminavis robusta</name>
    <dbReference type="NCBI Taxonomy" id="568900"/>
    <lineage>
        <taxon>Eukaryota</taxon>
        <taxon>Sar</taxon>
        <taxon>Stramenopiles</taxon>
        <taxon>Ochrophyta</taxon>
        <taxon>Bacillariophyta</taxon>
        <taxon>Bacillariophyceae</taxon>
        <taxon>Bacillariophycidae</taxon>
        <taxon>Naviculales</taxon>
        <taxon>Naviculaceae</taxon>
        <taxon>Seminavis</taxon>
    </lineage>
</organism>
<proteinExistence type="predicted"/>
<keyword evidence="3" id="KW-1185">Reference proteome</keyword>
<dbReference type="InterPro" id="IPR020471">
    <property type="entry name" value="AKR"/>
</dbReference>
<dbReference type="PANTHER" id="PTHR43827">
    <property type="entry name" value="2,5-DIKETO-D-GLUCONIC ACID REDUCTASE"/>
    <property type="match status" value="1"/>
</dbReference>
<evidence type="ECO:0000313" key="3">
    <source>
        <dbReference type="Proteomes" id="UP001153069"/>
    </source>
</evidence>
<dbReference type="GO" id="GO:0016491">
    <property type="term" value="F:oxidoreductase activity"/>
    <property type="evidence" value="ECO:0007669"/>
    <property type="project" value="InterPro"/>
</dbReference>
<comment type="caution">
    <text evidence="2">The sequence shown here is derived from an EMBL/GenBank/DDBJ whole genome shotgun (WGS) entry which is preliminary data.</text>
</comment>
<dbReference type="InterPro" id="IPR023210">
    <property type="entry name" value="NADP_OxRdtase_dom"/>
</dbReference>
<dbReference type="Pfam" id="PF00248">
    <property type="entry name" value="Aldo_ket_red"/>
    <property type="match status" value="1"/>
</dbReference>
<dbReference type="SUPFAM" id="SSF51430">
    <property type="entry name" value="NAD(P)-linked oxidoreductase"/>
    <property type="match status" value="1"/>
</dbReference>
<dbReference type="PRINTS" id="PR00069">
    <property type="entry name" value="ALDKETRDTASE"/>
</dbReference>
<evidence type="ECO:0000313" key="2">
    <source>
        <dbReference type="EMBL" id="CAB9519404.1"/>
    </source>
</evidence>
<dbReference type="Gene3D" id="3.20.20.100">
    <property type="entry name" value="NADP-dependent oxidoreductase domain"/>
    <property type="match status" value="1"/>
</dbReference>
<evidence type="ECO:0000259" key="1">
    <source>
        <dbReference type="Pfam" id="PF00248"/>
    </source>
</evidence>
<accession>A0A9N8EHS5</accession>
<feature type="domain" description="NADP-dependent oxidoreductase" evidence="1">
    <location>
        <begin position="33"/>
        <end position="304"/>
    </location>
</feature>
<protein>
    <submittedName>
        <fullName evidence="2">Deoxymugineic acid synthase 1</fullName>
    </submittedName>
</protein>
<sequence>MASQEQPDRTISTNVMTSQDLSMPRMLYGCAWKKEKTKKLVLKALRNGFRGFDTAAQPKHYFEAGAGEALAEFLAEQNDLKREDLFVQTKVNRKHAATLVEVSSGDENNDFGGDDIGAQVKASVSASLVNLQTTYVDSLLLHSPYSKFKHTLEAWKAMEEAVDQGYAKQIGISNVKSLEELQRLHASARIKPAVVQQRFHRKTGFEREMRQWCLQNGVYFQSFWTLTANSKEGKPGKDAVLSPEVQNMAKKYLVSPQVLFYRWAMHDQVVCPLNGTSSKDHMKEDLKVFEIALSEEDFQVISAVVYRDL</sequence>
<dbReference type="Proteomes" id="UP001153069">
    <property type="component" value="Unassembled WGS sequence"/>
</dbReference>
<gene>
    <name evidence="2" type="ORF">SEMRO_1014_G231390.1</name>
</gene>
<dbReference type="PANTHER" id="PTHR43827:SF8">
    <property type="entry name" value="ALDO_KETO REDUCTASE FAMILY PROTEIN"/>
    <property type="match status" value="1"/>
</dbReference>
<dbReference type="AlphaFoldDB" id="A0A9N8EHS5"/>
<dbReference type="EMBL" id="CAICTM010001012">
    <property type="protein sequence ID" value="CAB9519404.1"/>
    <property type="molecule type" value="Genomic_DNA"/>
</dbReference>
<dbReference type="InterPro" id="IPR036812">
    <property type="entry name" value="NAD(P)_OxRdtase_dom_sf"/>
</dbReference>
<reference evidence="2" key="1">
    <citation type="submission" date="2020-06" db="EMBL/GenBank/DDBJ databases">
        <authorList>
            <consortium name="Plant Systems Biology data submission"/>
        </authorList>
    </citation>
    <scope>NUCLEOTIDE SEQUENCE</scope>
    <source>
        <strain evidence="2">D6</strain>
    </source>
</reference>
<dbReference type="CDD" id="cd19071">
    <property type="entry name" value="AKR_AKR1-5-like"/>
    <property type="match status" value="1"/>
</dbReference>
<dbReference type="OrthoDB" id="5357513at2759"/>